<dbReference type="PROSITE" id="PS00636">
    <property type="entry name" value="DNAJ_1"/>
    <property type="match status" value="1"/>
</dbReference>
<dbReference type="SUPFAM" id="SSF46565">
    <property type="entry name" value="Chaperone J-domain"/>
    <property type="match status" value="1"/>
</dbReference>
<dbReference type="Gene3D" id="1.10.287.110">
    <property type="entry name" value="DnaJ domain"/>
    <property type="match status" value="1"/>
</dbReference>
<feature type="domain" description="J" evidence="3">
    <location>
        <begin position="427"/>
        <end position="494"/>
    </location>
</feature>
<feature type="compositionally biased region" description="Polar residues" evidence="1">
    <location>
        <begin position="382"/>
        <end position="394"/>
    </location>
</feature>
<feature type="transmembrane region" description="Helical" evidence="2">
    <location>
        <begin position="313"/>
        <end position="330"/>
    </location>
</feature>
<dbReference type="CDD" id="cd06257">
    <property type="entry name" value="DnaJ"/>
    <property type="match status" value="1"/>
</dbReference>
<gene>
    <name evidence="5" type="primary">LOC101493668</name>
</gene>
<dbReference type="PANTHER" id="PTHR45270">
    <property type="entry name" value="OS03G0832900 PROTEIN"/>
    <property type="match status" value="1"/>
</dbReference>
<keyword evidence="2" id="KW-0472">Membrane</keyword>
<feature type="transmembrane region" description="Helical" evidence="2">
    <location>
        <begin position="228"/>
        <end position="250"/>
    </location>
</feature>
<feature type="compositionally biased region" description="Low complexity" evidence="1">
    <location>
        <begin position="639"/>
        <end position="651"/>
    </location>
</feature>
<dbReference type="InterPro" id="IPR036869">
    <property type="entry name" value="J_dom_sf"/>
</dbReference>
<sequence>MARKGNQQKNGLNHRKGVSGGVLPGMKGHEGGQAKVFPGEELANGDRGLSQKVCETSSAGDEDNSERKSEKFSRKDKQGMSAKHDLEESLFFGNGSVKAEVPTQEVNQTLPRSNQAQQSMKSRLNHLLEGLQLRSMIENAELADHVIIRRLRLLAFSIFTAVNEWLTKQKPLFVSIRTIVLEACANFRTKFKQVYPVVLTWLMHFGNIILLLSLFWLDCAFRGMDSFVRMGTTSFFSVIWCSIFSVVSMIGMLKFMVVLGLATLVGFYVGFVLATLVVAILGVVMLWFYGSFWTTTFFIILGGLAFLLRHERVALLVTTVYSVYSAWLYVGWLRLFLAFNLAFISSDVLIYFLKKNIDQQSGSNPFEQRSGMHSQPGFGSDEPTSASSFENGSGPSADRNAGVPSTSGVDSDVTSEDEVVRLLNSSDHYSALGLTRYQNIDVSVLKREYRKKAMLVHPDKNMGNEKAVEAFKKLQNAYEILMDSLKRKAYDDELRREELLSVFNRFHNAPRRNSRHGFFSSGFAQPDVDGEDPFGDSRRIACKRCGGFHLWIHTKKQKSRARWCQDCQDFHQAKDGDGWVEQSSQPFLFGLMQKVDAPFAYVCADSKIYNATEWYICQGMRCPANTHKPSFHVNTSIMSKNNSGKGTSSSSQRGGRVPNPNIPTPNFEEPMTEEEFVEWLQNAVQSGVFDNVNGGTAPESPSAKSGNGTKNPGTGSGVGSGSKRKKKGKKW</sequence>
<feature type="compositionally biased region" description="Basic and acidic residues" evidence="1">
    <location>
        <begin position="65"/>
        <end position="82"/>
    </location>
</feature>
<feature type="transmembrane region" description="Helical" evidence="2">
    <location>
        <begin position="194"/>
        <end position="216"/>
    </location>
</feature>
<dbReference type="PANTHER" id="PTHR45270:SF4">
    <property type="entry name" value="CHAPERONE DNAJ-DOMAIN SUPERFAMILY PROTEIN"/>
    <property type="match status" value="1"/>
</dbReference>
<feature type="transmembrane region" description="Helical" evidence="2">
    <location>
        <begin position="287"/>
        <end position="308"/>
    </location>
</feature>
<dbReference type="Proteomes" id="UP000087171">
    <property type="component" value="Chromosome Ca1"/>
</dbReference>
<dbReference type="eggNOG" id="KOG0720">
    <property type="taxonomic scope" value="Eukaryota"/>
</dbReference>
<dbReference type="InterPro" id="IPR001623">
    <property type="entry name" value="DnaJ_domain"/>
</dbReference>
<dbReference type="GeneID" id="101493668"/>
<dbReference type="OrthoDB" id="1507364at2759"/>
<feature type="region of interest" description="Disordered" evidence="1">
    <location>
        <begin position="1"/>
        <end position="82"/>
    </location>
</feature>
<proteinExistence type="predicted"/>
<accession>A0A1S2XAX6</accession>
<reference evidence="5" key="2">
    <citation type="submission" date="2025-08" db="UniProtKB">
        <authorList>
            <consortium name="RefSeq"/>
        </authorList>
    </citation>
    <scope>IDENTIFICATION</scope>
    <source>
        <tissue evidence="5">Etiolated seedlings</tissue>
    </source>
</reference>
<feature type="transmembrane region" description="Helical" evidence="2">
    <location>
        <begin position="257"/>
        <end position="281"/>
    </location>
</feature>
<feature type="compositionally biased region" description="Polar residues" evidence="1">
    <location>
        <begin position="362"/>
        <end position="373"/>
    </location>
</feature>
<keyword evidence="4" id="KW-1185">Reference proteome</keyword>
<dbReference type="SMART" id="SM00271">
    <property type="entry name" value="DnaJ"/>
    <property type="match status" value="1"/>
</dbReference>
<dbReference type="PRINTS" id="PR00625">
    <property type="entry name" value="JDOMAIN"/>
</dbReference>
<evidence type="ECO:0000313" key="5">
    <source>
        <dbReference type="RefSeq" id="XP_004486530.1"/>
    </source>
</evidence>
<evidence type="ECO:0000256" key="1">
    <source>
        <dbReference type="SAM" id="MobiDB-lite"/>
    </source>
</evidence>
<dbReference type="PaxDb" id="3827-XP_004486530.1"/>
<dbReference type="Pfam" id="PF00226">
    <property type="entry name" value="DnaJ"/>
    <property type="match status" value="1"/>
</dbReference>
<dbReference type="PROSITE" id="PS50076">
    <property type="entry name" value="DNAJ_2"/>
    <property type="match status" value="1"/>
</dbReference>
<dbReference type="KEGG" id="cam:101493668"/>
<feature type="compositionally biased region" description="Polar residues" evidence="1">
    <location>
        <begin position="1"/>
        <end position="11"/>
    </location>
</feature>
<organism evidence="4 5">
    <name type="scientific">Cicer arietinum</name>
    <name type="common">Chickpea</name>
    <name type="synonym">Garbanzo</name>
    <dbReference type="NCBI Taxonomy" id="3827"/>
    <lineage>
        <taxon>Eukaryota</taxon>
        <taxon>Viridiplantae</taxon>
        <taxon>Streptophyta</taxon>
        <taxon>Embryophyta</taxon>
        <taxon>Tracheophyta</taxon>
        <taxon>Spermatophyta</taxon>
        <taxon>Magnoliopsida</taxon>
        <taxon>eudicotyledons</taxon>
        <taxon>Gunneridae</taxon>
        <taxon>Pentapetalae</taxon>
        <taxon>rosids</taxon>
        <taxon>fabids</taxon>
        <taxon>Fabales</taxon>
        <taxon>Fabaceae</taxon>
        <taxon>Papilionoideae</taxon>
        <taxon>50 kb inversion clade</taxon>
        <taxon>NPAAA clade</taxon>
        <taxon>Hologalegina</taxon>
        <taxon>IRL clade</taxon>
        <taxon>Cicereae</taxon>
        <taxon>Cicer</taxon>
    </lineage>
</organism>
<keyword evidence="2" id="KW-0812">Transmembrane</keyword>
<feature type="compositionally biased region" description="Basic residues" evidence="1">
    <location>
        <begin position="722"/>
        <end position="731"/>
    </location>
</feature>
<feature type="region of interest" description="Disordered" evidence="1">
    <location>
        <begin position="633"/>
        <end position="668"/>
    </location>
</feature>
<feature type="region of interest" description="Disordered" evidence="1">
    <location>
        <begin position="688"/>
        <end position="731"/>
    </location>
</feature>
<evidence type="ECO:0000256" key="2">
    <source>
        <dbReference type="SAM" id="Phobius"/>
    </source>
</evidence>
<protein>
    <submittedName>
        <fullName evidence="5">Uncharacterized protein LOC101493668</fullName>
    </submittedName>
</protein>
<dbReference type="InterPro" id="IPR032843">
    <property type="entry name" value="Jiv"/>
</dbReference>
<evidence type="ECO:0000259" key="3">
    <source>
        <dbReference type="PROSITE" id="PS50076"/>
    </source>
</evidence>
<keyword evidence="2" id="KW-1133">Transmembrane helix</keyword>
<dbReference type="AlphaFoldDB" id="A0A1S2XAX6"/>
<name>A0A1S2XAX6_CICAR</name>
<feature type="compositionally biased region" description="Low complexity" evidence="1">
    <location>
        <begin position="402"/>
        <end position="412"/>
    </location>
</feature>
<evidence type="ECO:0000313" key="4">
    <source>
        <dbReference type="Proteomes" id="UP000087171"/>
    </source>
</evidence>
<dbReference type="RefSeq" id="XP_004486530.1">
    <property type="nucleotide sequence ID" value="XM_004486473.3"/>
</dbReference>
<reference evidence="4" key="1">
    <citation type="journal article" date="2013" name="Nat. Biotechnol.">
        <title>Draft genome sequence of chickpea (Cicer arietinum) provides a resource for trait improvement.</title>
        <authorList>
            <person name="Varshney R.K."/>
            <person name="Song C."/>
            <person name="Saxena R.K."/>
            <person name="Azam S."/>
            <person name="Yu S."/>
            <person name="Sharpe A.G."/>
            <person name="Cannon S."/>
            <person name="Baek J."/>
            <person name="Rosen B.D."/>
            <person name="Tar'an B."/>
            <person name="Millan T."/>
            <person name="Zhang X."/>
            <person name="Ramsay L.D."/>
            <person name="Iwata A."/>
            <person name="Wang Y."/>
            <person name="Nelson W."/>
            <person name="Farmer A.D."/>
            <person name="Gaur P.M."/>
            <person name="Soderlund C."/>
            <person name="Penmetsa R.V."/>
            <person name="Xu C."/>
            <person name="Bharti A.K."/>
            <person name="He W."/>
            <person name="Winter P."/>
            <person name="Zhao S."/>
            <person name="Hane J.K."/>
            <person name="Carrasquilla-Garcia N."/>
            <person name="Condie J.A."/>
            <person name="Upadhyaya H.D."/>
            <person name="Luo M.C."/>
            <person name="Thudi M."/>
            <person name="Gowda C.L."/>
            <person name="Singh N.P."/>
            <person name="Lichtenzveig J."/>
            <person name="Gali K.K."/>
            <person name="Rubio J."/>
            <person name="Nadarajan N."/>
            <person name="Dolezel J."/>
            <person name="Bansal K.C."/>
            <person name="Xu X."/>
            <person name="Edwards D."/>
            <person name="Zhang G."/>
            <person name="Kahl G."/>
            <person name="Gil J."/>
            <person name="Singh K.B."/>
            <person name="Datta S.K."/>
            <person name="Jackson S.A."/>
            <person name="Wang J."/>
            <person name="Cook D.R."/>
        </authorList>
    </citation>
    <scope>NUCLEOTIDE SEQUENCE [LARGE SCALE GENOMIC DNA]</scope>
    <source>
        <strain evidence="4">cv. CDC Frontier</strain>
    </source>
</reference>
<feature type="region of interest" description="Disordered" evidence="1">
    <location>
        <begin position="362"/>
        <end position="413"/>
    </location>
</feature>
<dbReference type="Pfam" id="PF14901">
    <property type="entry name" value="Jiv90"/>
    <property type="match status" value="1"/>
</dbReference>
<feature type="compositionally biased region" description="Polar residues" evidence="1">
    <location>
        <begin position="702"/>
        <end position="712"/>
    </location>
</feature>
<dbReference type="InterPro" id="IPR018253">
    <property type="entry name" value="DnaJ_domain_CS"/>
</dbReference>